<keyword evidence="13 18" id="KW-0472">Membrane</keyword>
<accession>A0A7C3ZJW5</accession>
<evidence type="ECO:0000256" key="7">
    <source>
        <dbReference type="ARBA" id="ARBA00022692"/>
    </source>
</evidence>
<evidence type="ECO:0000256" key="15">
    <source>
        <dbReference type="ARBA" id="ARBA00068150"/>
    </source>
</evidence>
<dbReference type="InterPro" id="IPR001789">
    <property type="entry name" value="Sig_transdc_resp-reg_receiver"/>
</dbReference>
<evidence type="ECO:0000256" key="10">
    <source>
        <dbReference type="ARBA" id="ARBA00022840"/>
    </source>
</evidence>
<keyword evidence="6" id="KW-0808">Transferase</keyword>
<evidence type="ECO:0000256" key="16">
    <source>
        <dbReference type="ARBA" id="ARBA00074306"/>
    </source>
</evidence>
<dbReference type="InterPro" id="IPR004358">
    <property type="entry name" value="Sig_transdc_His_kin-like_C"/>
</dbReference>
<dbReference type="InterPro" id="IPR036097">
    <property type="entry name" value="HisK_dim/P_sf"/>
</dbReference>
<evidence type="ECO:0000313" key="21">
    <source>
        <dbReference type="EMBL" id="HGG00682.1"/>
    </source>
</evidence>
<evidence type="ECO:0000256" key="6">
    <source>
        <dbReference type="ARBA" id="ARBA00022679"/>
    </source>
</evidence>
<feature type="transmembrane region" description="Helical" evidence="18">
    <location>
        <begin position="206"/>
        <end position="227"/>
    </location>
</feature>
<evidence type="ECO:0000259" key="19">
    <source>
        <dbReference type="PROSITE" id="PS50109"/>
    </source>
</evidence>
<dbReference type="SMART" id="SM00388">
    <property type="entry name" value="HisKA"/>
    <property type="match status" value="1"/>
</dbReference>
<keyword evidence="8" id="KW-0547">Nucleotide-binding</keyword>
<sequence length="803" mass="88680">MSASQQKSPIRSLIVRYVTALSAVAVLSVGAQVLVQRSLQLQDSDARVINIAGRQRMLSQKLTKAALRLQLAAPNITSEQLQELKDAVNLWERSHRGLLEGDPELRLPGKNSPIVQQMFAEIEPHHQAMLAAAKEILQFQSLKDVPVNLGTTDQPSSQSMTISIEPLIAKILVHEASFLQGMDRIVFQYDAEAKARVEQMQTLEHFVLWVTLIVLSLEAIFVFHPVVVQMRSYIAEMVSLQEKTARMAAALEENNGDLESAMQKAQAATRLKSEFLANMSHEIRTPMNAVIGMTSLLLDTDLSPEQRDFVATIRTSGEALLGIINDILDFSKIEAGKLELDNQPFSLRECVESSLDLLRAKAADKKLELAYIMEDGVPEFILGDVTRLRQILVNLLSNGVKFTQKGEVICTVSAQNIGAWSGPGTGLRNSASPQWATSENPNYYEIHFAVKDSGIGIPKDKMQRLFQSFSQLDASTTRHYGGTGLGLAISKRLSEMMGGRMWVESEDGVGSTFGFHIIAPAAPTLPSQNLLAEVQPILKGKQVLIVDDNATNRRLLIWQVQKWGMLPRAAASAAEALDLIAVTPDFDLAITDMEMPQMDGVGMAMAMRDLGVNMPLVILTSIGCPLNAKDGGFAACLNKPIKPSELYNTLVVIFTNKNTWIKEQPNRVSIKKNLGSIYQMRILLAEDNLVNQKVALKLLDRMGYRADVANNGLEVLAALRRQNYDIVFMDVQMPEMSGLEATRQICQEWSQEQRPRIIAMTAGALEGDRDKCLAAGMDDFISKPVKIETLEAALVRWAPKTYS</sequence>
<evidence type="ECO:0000256" key="5">
    <source>
        <dbReference type="ARBA" id="ARBA00022553"/>
    </source>
</evidence>
<comment type="subcellular location">
    <subcellularLocation>
        <location evidence="2">Membrane</location>
        <topology evidence="2">Multi-pass membrane protein</topology>
    </subcellularLocation>
</comment>
<dbReference type="InterPro" id="IPR003594">
    <property type="entry name" value="HATPase_dom"/>
</dbReference>
<dbReference type="CDD" id="cd00082">
    <property type="entry name" value="HisKA"/>
    <property type="match status" value="1"/>
</dbReference>
<feature type="domain" description="Response regulatory" evidence="20">
    <location>
        <begin position="681"/>
        <end position="798"/>
    </location>
</feature>
<dbReference type="CDD" id="cd16922">
    <property type="entry name" value="HATPase_EvgS-ArcB-TorS-like"/>
    <property type="match status" value="1"/>
</dbReference>
<dbReference type="FunFam" id="3.30.565.10:FF:000010">
    <property type="entry name" value="Sensor histidine kinase RcsC"/>
    <property type="match status" value="1"/>
</dbReference>
<evidence type="ECO:0000259" key="20">
    <source>
        <dbReference type="PROSITE" id="PS50110"/>
    </source>
</evidence>
<dbReference type="PANTHER" id="PTHR45339:SF1">
    <property type="entry name" value="HYBRID SIGNAL TRANSDUCTION HISTIDINE KINASE J"/>
    <property type="match status" value="1"/>
</dbReference>
<evidence type="ECO:0000256" key="17">
    <source>
        <dbReference type="PROSITE-ProRule" id="PRU00169"/>
    </source>
</evidence>
<feature type="transmembrane region" description="Helical" evidence="18">
    <location>
        <begin position="14"/>
        <end position="35"/>
    </location>
</feature>
<dbReference type="FunFam" id="1.10.287.130:FF:000002">
    <property type="entry name" value="Two-component osmosensing histidine kinase"/>
    <property type="match status" value="1"/>
</dbReference>
<dbReference type="AlphaFoldDB" id="A0A7C3ZJW5"/>
<gene>
    <name evidence="21" type="ORF">ENR15_08545</name>
</gene>
<keyword evidence="12" id="KW-0902">Two-component regulatory system</keyword>
<dbReference type="Gene3D" id="1.10.287.130">
    <property type="match status" value="1"/>
</dbReference>
<dbReference type="EC" id="2.7.13.3" evidence="4"/>
<feature type="modified residue" description="4-aspartylphosphate" evidence="17">
    <location>
        <position position="592"/>
    </location>
</feature>
<dbReference type="Gene3D" id="3.40.50.2300">
    <property type="match status" value="2"/>
</dbReference>
<keyword evidence="9" id="KW-0418">Kinase</keyword>
<dbReference type="SUPFAM" id="SSF52172">
    <property type="entry name" value="CheY-like"/>
    <property type="match status" value="2"/>
</dbReference>
<keyword evidence="7 18" id="KW-0812">Transmembrane</keyword>
<dbReference type="InterPro" id="IPR005467">
    <property type="entry name" value="His_kinase_dom"/>
</dbReference>
<organism evidence="21">
    <name type="scientific">Planktothricoides sp. SpSt-374</name>
    <dbReference type="NCBI Taxonomy" id="2282167"/>
    <lineage>
        <taxon>Bacteria</taxon>
        <taxon>Bacillati</taxon>
        <taxon>Cyanobacteriota</taxon>
        <taxon>Cyanophyceae</taxon>
        <taxon>Oscillatoriophycideae</taxon>
        <taxon>Oscillatoriales</taxon>
        <taxon>Oscillatoriaceae</taxon>
        <taxon>Planktothricoides</taxon>
    </lineage>
</organism>
<dbReference type="GO" id="GO:0016020">
    <property type="term" value="C:membrane"/>
    <property type="evidence" value="ECO:0007669"/>
    <property type="project" value="UniProtKB-SubCell"/>
</dbReference>
<feature type="modified residue" description="4-aspartylphosphate" evidence="17">
    <location>
        <position position="730"/>
    </location>
</feature>
<dbReference type="Pfam" id="PF13675">
    <property type="entry name" value="PilJ"/>
    <property type="match status" value="1"/>
</dbReference>
<evidence type="ECO:0000256" key="12">
    <source>
        <dbReference type="ARBA" id="ARBA00023012"/>
    </source>
</evidence>
<dbReference type="SMART" id="SM00387">
    <property type="entry name" value="HATPase_c"/>
    <property type="match status" value="1"/>
</dbReference>
<reference evidence="21" key="1">
    <citation type="journal article" date="2020" name="mSystems">
        <title>Genome- and Community-Level Interaction Insights into Carbon Utilization and Element Cycling Functions of Hydrothermarchaeota in Hydrothermal Sediment.</title>
        <authorList>
            <person name="Zhou Z."/>
            <person name="Liu Y."/>
            <person name="Xu W."/>
            <person name="Pan J."/>
            <person name="Luo Z.H."/>
            <person name="Li M."/>
        </authorList>
    </citation>
    <scope>NUCLEOTIDE SEQUENCE [LARGE SCALE GENOMIC DNA]</scope>
    <source>
        <strain evidence="21">SpSt-374</strain>
    </source>
</reference>
<dbReference type="EMBL" id="DSPX01000083">
    <property type="protein sequence ID" value="HGG00682.1"/>
    <property type="molecule type" value="Genomic_DNA"/>
</dbReference>
<feature type="domain" description="Histidine kinase" evidence="19">
    <location>
        <begin position="278"/>
        <end position="521"/>
    </location>
</feature>
<comment type="catalytic activity">
    <reaction evidence="1">
        <text>ATP + protein L-histidine = ADP + protein N-phospho-L-histidine.</text>
        <dbReference type="EC" id="2.7.13.3"/>
    </reaction>
</comment>
<evidence type="ECO:0000256" key="11">
    <source>
        <dbReference type="ARBA" id="ARBA00022989"/>
    </source>
</evidence>
<evidence type="ECO:0000256" key="8">
    <source>
        <dbReference type="ARBA" id="ARBA00022741"/>
    </source>
</evidence>
<evidence type="ECO:0000256" key="13">
    <source>
        <dbReference type="ARBA" id="ARBA00023136"/>
    </source>
</evidence>
<dbReference type="InterPro" id="IPR029095">
    <property type="entry name" value="NarX-like_N"/>
</dbReference>
<comment type="subunit">
    <text evidence="14">At low DSF concentrations, interacts with RpfF.</text>
</comment>
<proteinExistence type="inferred from homology"/>
<dbReference type="SMART" id="SM00448">
    <property type="entry name" value="REC"/>
    <property type="match status" value="2"/>
</dbReference>
<evidence type="ECO:0000256" key="4">
    <source>
        <dbReference type="ARBA" id="ARBA00012438"/>
    </source>
</evidence>
<dbReference type="Gene3D" id="3.30.565.10">
    <property type="entry name" value="Histidine kinase-like ATPase, C-terminal domain"/>
    <property type="match status" value="1"/>
</dbReference>
<evidence type="ECO:0000256" key="2">
    <source>
        <dbReference type="ARBA" id="ARBA00004141"/>
    </source>
</evidence>
<dbReference type="Pfam" id="PF00512">
    <property type="entry name" value="HisKA"/>
    <property type="match status" value="1"/>
</dbReference>
<protein>
    <recommendedName>
        <fullName evidence="16">Circadian input-output histidine kinase CikA</fullName>
        <ecNumber evidence="4">2.7.13.3</ecNumber>
    </recommendedName>
    <alternativeName>
        <fullName evidence="15">Sensory/regulatory protein RpfC</fullName>
    </alternativeName>
</protein>
<keyword evidence="10" id="KW-0067">ATP-binding</keyword>
<keyword evidence="5 17" id="KW-0597">Phosphoprotein</keyword>
<dbReference type="PROSITE" id="PS50110">
    <property type="entry name" value="RESPONSE_REGULATORY"/>
    <property type="match status" value="2"/>
</dbReference>
<evidence type="ECO:0000256" key="18">
    <source>
        <dbReference type="SAM" id="Phobius"/>
    </source>
</evidence>
<evidence type="ECO:0000256" key="9">
    <source>
        <dbReference type="ARBA" id="ARBA00022777"/>
    </source>
</evidence>
<dbReference type="SUPFAM" id="SSF55874">
    <property type="entry name" value="ATPase domain of HSP90 chaperone/DNA topoisomerase II/histidine kinase"/>
    <property type="match status" value="1"/>
</dbReference>
<dbReference type="CDD" id="cd17546">
    <property type="entry name" value="REC_hyHK_CKI1_RcsC-like"/>
    <property type="match status" value="1"/>
</dbReference>
<dbReference type="PROSITE" id="PS50109">
    <property type="entry name" value="HIS_KIN"/>
    <property type="match status" value="1"/>
</dbReference>
<comment type="similarity">
    <text evidence="3">In the N-terminal section; belongs to the phytochrome family.</text>
</comment>
<dbReference type="Pfam" id="PF02518">
    <property type="entry name" value="HATPase_c"/>
    <property type="match status" value="1"/>
</dbReference>
<comment type="caution">
    <text evidence="21">The sequence shown here is derived from an EMBL/GenBank/DDBJ whole genome shotgun (WGS) entry which is preliminary data.</text>
</comment>
<dbReference type="SUPFAM" id="SSF47384">
    <property type="entry name" value="Homodimeric domain of signal transducing histidine kinase"/>
    <property type="match status" value="1"/>
</dbReference>
<name>A0A7C3ZJW5_9CYAN</name>
<dbReference type="PANTHER" id="PTHR45339">
    <property type="entry name" value="HYBRID SIGNAL TRANSDUCTION HISTIDINE KINASE J"/>
    <property type="match status" value="1"/>
</dbReference>
<dbReference type="GO" id="GO:0005524">
    <property type="term" value="F:ATP binding"/>
    <property type="evidence" value="ECO:0007669"/>
    <property type="project" value="UniProtKB-KW"/>
</dbReference>
<evidence type="ECO:0000256" key="14">
    <source>
        <dbReference type="ARBA" id="ARBA00064003"/>
    </source>
</evidence>
<dbReference type="InterPro" id="IPR036890">
    <property type="entry name" value="HATPase_C_sf"/>
</dbReference>
<dbReference type="InterPro" id="IPR011006">
    <property type="entry name" value="CheY-like_superfamily"/>
</dbReference>
<keyword evidence="11 18" id="KW-1133">Transmembrane helix</keyword>
<dbReference type="PRINTS" id="PR00344">
    <property type="entry name" value="BCTRLSENSOR"/>
</dbReference>
<evidence type="ECO:0000256" key="3">
    <source>
        <dbReference type="ARBA" id="ARBA00006402"/>
    </source>
</evidence>
<dbReference type="Pfam" id="PF00072">
    <property type="entry name" value="Response_reg"/>
    <property type="match status" value="2"/>
</dbReference>
<dbReference type="GO" id="GO:0000155">
    <property type="term" value="F:phosphorelay sensor kinase activity"/>
    <property type="evidence" value="ECO:0007669"/>
    <property type="project" value="InterPro"/>
</dbReference>
<dbReference type="CDD" id="cd00156">
    <property type="entry name" value="REC"/>
    <property type="match status" value="1"/>
</dbReference>
<dbReference type="InterPro" id="IPR003661">
    <property type="entry name" value="HisK_dim/P_dom"/>
</dbReference>
<evidence type="ECO:0000256" key="1">
    <source>
        <dbReference type="ARBA" id="ARBA00000085"/>
    </source>
</evidence>
<feature type="domain" description="Response regulatory" evidence="20">
    <location>
        <begin position="542"/>
        <end position="654"/>
    </location>
</feature>